<evidence type="ECO:0000256" key="5">
    <source>
        <dbReference type="ARBA" id="ARBA00022679"/>
    </source>
</evidence>
<evidence type="ECO:0000256" key="3">
    <source>
        <dbReference type="ARBA" id="ARBA00012438"/>
    </source>
</evidence>
<dbReference type="SUPFAM" id="SSF55874">
    <property type="entry name" value="ATPase domain of HSP90 chaperone/DNA topoisomerase II/histidine kinase"/>
    <property type="match status" value="1"/>
</dbReference>
<dbReference type="SMART" id="SM00387">
    <property type="entry name" value="HATPase_c"/>
    <property type="match status" value="1"/>
</dbReference>
<dbReference type="Pfam" id="PF02518">
    <property type="entry name" value="HATPase_c"/>
    <property type="match status" value="1"/>
</dbReference>
<dbReference type="InterPro" id="IPR004358">
    <property type="entry name" value="Sig_transdc_His_kin-like_C"/>
</dbReference>
<keyword evidence="6 8" id="KW-0418">Kinase</keyword>
<keyword evidence="4" id="KW-0597">Phosphoprotein</keyword>
<evidence type="ECO:0000313" key="9">
    <source>
        <dbReference type="Proteomes" id="UP000521868"/>
    </source>
</evidence>
<keyword evidence="5" id="KW-0808">Transferase</keyword>
<evidence type="ECO:0000256" key="4">
    <source>
        <dbReference type="ARBA" id="ARBA00022553"/>
    </source>
</evidence>
<dbReference type="Proteomes" id="UP000521868">
    <property type="component" value="Unassembled WGS sequence"/>
</dbReference>
<evidence type="ECO:0000256" key="1">
    <source>
        <dbReference type="ARBA" id="ARBA00000085"/>
    </source>
</evidence>
<dbReference type="AlphaFoldDB" id="A0A7X6DCP6"/>
<protein>
    <recommendedName>
        <fullName evidence="3">histidine kinase</fullName>
        <ecNumber evidence="3">2.7.13.3</ecNumber>
    </recommendedName>
</protein>
<dbReference type="InterPro" id="IPR005467">
    <property type="entry name" value="His_kinase_dom"/>
</dbReference>
<dbReference type="PRINTS" id="PR00344">
    <property type="entry name" value="BCTRLSENSOR"/>
</dbReference>
<dbReference type="GO" id="GO:0005886">
    <property type="term" value="C:plasma membrane"/>
    <property type="evidence" value="ECO:0007669"/>
    <property type="project" value="UniProtKB-SubCell"/>
</dbReference>
<dbReference type="InterPro" id="IPR003594">
    <property type="entry name" value="HATPase_dom"/>
</dbReference>
<evidence type="ECO:0000256" key="6">
    <source>
        <dbReference type="ARBA" id="ARBA00022777"/>
    </source>
</evidence>
<evidence type="ECO:0000259" key="7">
    <source>
        <dbReference type="PROSITE" id="PS50109"/>
    </source>
</evidence>
<gene>
    <name evidence="8" type="ORF">RAMLITH_02885</name>
</gene>
<dbReference type="CDD" id="cd00075">
    <property type="entry name" value="HATPase"/>
    <property type="match status" value="1"/>
</dbReference>
<sequence length="151" mass="15414">MAVRTLVDEVLMAAGPVAQRKGVRLEQTAADQPLGADADADKLKQILINLVDNAVKFSLPGTCVRVSARAGAAGVTIAVEDEGPGIAPEDLPHVFERFWRGQAADGVPGSGLGLAIAKNLARLHGGDLGVQPRQGCGTTFTLTLPAAGAAP</sequence>
<dbReference type="PANTHER" id="PTHR43047:SF72">
    <property type="entry name" value="OSMOSENSING HISTIDINE PROTEIN KINASE SLN1"/>
    <property type="match status" value="1"/>
</dbReference>
<dbReference type="GO" id="GO:0009927">
    <property type="term" value="F:histidine phosphotransfer kinase activity"/>
    <property type="evidence" value="ECO:0007669"/>
    <property type="project" value="TreeGrafter"/>
</dbReference>
<evidence type="ECO:0000256" key="2">
    <source>
        <dbReference type="ARBA" id="ARBA00004429"/>
    </source>
</evidence>
<evidence type="ECO:0000313" key="8">
    <source>
        <dbReference type="EMBL" id="NKE64755.1"/>
    </source>
</evidence>
<comment type="catalytic activity">
    <reaction evidence="1">
        <text>ATP + protein L-histidine = ADP + protein N-phospho-L-histidine.</text>
        <dbReference type="EC" id="2.7.13.3"/>
    </reaction>
</comment>
<dbReference type="EC" id="2.7.13.3" evidence="3"/>
<dbReference type="EMBL" id="VTOX01000001">
    <property type="protein sequence ID" value="NKE64755.1"/>
    <property type="molecule type" value="Genomic_DNA"/>
</dbReference>
<dbReference type="FunFam" id="3.30.565.10:FF:000006">
    <property type="entry name" value="Sensor histidine kinase WalK"/>
    <property type="match status" value="1"/>
</dbReference>
<accession>A0A7X6DCP6</accession>
<dbReference type="GO" id="GO:0000155">
    <property type="term" value="F:phosphorelay sensor kinase activity"/>
    <property type="evidence" value="ECO:0007669"/>
    <property type="project" value="TreeGrafter"/>
</dbReference>
<reference evidence="8 9" key="1">
    <citation type="journal article" date="2020" name="Nature">
        <title>Bacterial chemolithoautotrophy via manganese oxidation.</title>
        <authorList>
            <person name="Yu H."/>
            <person name="Leadbetter J.R."/>
        </authorList>
    </citation>
    <scope>NUCLEOTIDE SEQUENCE [LARGE SCALE GENOMIC DNA]</scope>
    <source>
        <strain evidence="8 9">RBP-1</strain>
    </source>
</reference>
<dbReference type="Gene3D" id="3.30.565.10">
    <property type="entry name" value="Histidine kinase-like ATPase, C-terminal domain"/>
    <property type="match status" value="1"/>
</dbReference>
<comment type="caution">
    <text evidence="8">The sequence shown here is derived from an EMBL/GenBank/DDBJ whole genome shotgun (WGS) entry which is preliminary data.</text>
</comment>
<dbReference type="InterPro" id="IPR036890">
    <property type="entry name" value="HATPase_C_sf"/>
</dbReference>
<name>A0A7X6DCP6_9BURK</name>
<organism evidence="8 9">
    <name type="scientific">Ramlibacter lithotrophicus</name>
    <dbReference type="NCBI Taxonomy" id="2606681"/>
    <lineage>
        <taxon>Bacteria</taxon>
        <taxon>Pseudomonadati</taxon>
        <taxon>Pseudomonadota</taxon>
        <taxon>Betaproteobacteria</taxon>
        <taxon>Burkholderiales</taxon>
        <taxon>Comamonadaceae</taxon>
        <taxon>Ramlibacter</taxon>
    </lineage>
</organism>
<dbReference type="RefSeq" id="WP_168105818.1">
    <property type="nucleotide sequence ID" value="NZ_VTOX01000001.1"/>
</dbReference>
<dbReference type="PANTHER" id="PTHR43047">
    <property type="entry name" value="TWO-COMPONENT HISTIDINE PROTEIN KINASE"/>
    <property type="match status" value="1"/>
</dbReference>
<dbReference type="PROSITE" id="PS50109">
    <property type="entry name" value="HIS_KIN"/>
    <property type="match status" value="1"/>
</dbReference>
<proteinExistence type="predicted"/>
<keyword evidence="9" id="KW-1185">Reference proteome</keyword>
<comment type="subcellular location">
    <subcellularLocation>
        <location evidence="2">Cell inner membrane</location>
        <topology evidence="2">Multi-pass membrane protein</topology>
    </subcellularLocation>
</comment>
<feature type="domain" description="Histidine kinase" evidence="7">
    <location>
        <begin position="1"/>
        <end position="148"/>
    </location>
</feature>